<dbReference type="InterPro" id="IPR007863">
    <property type="entry name" value="Peptidase_M16_C"/>
</dbReference>
<accession>A0ABT8LBY2</accession>
<sequence>MKQLTYIILIIFIGSCTSTKKMDTAASTDAKKNNTGERATSTLVGQDTALDRSKIPTPGPAPEIQIGDYQSFTLENGLKVFVVENNKLPRVSFSLIIDRDPILEGDHAGYVSAAGQLLSRGTKSKTKEQIDEEVDFIGATLSTSSTSVYGAALSKHKKKLVSMMADVTLNPSFPQSELDKIKKQTISGLQSQKEDPNEIADNVRYVLTYGKNHPYGELTTEETVNNITLEDCKKYYETYFKPNIAYFAIVGDITKAEAESLVTAYFGDWQKGEVPTHSYEIPTPPAKPMVALVDRPQAVQSIINITYPVDLKPGSEDVIKGSLMNNILGGGFSGRLFANLRETHAFTYGAYSSLSSDKLVGDFNASSSVRNEVTDSSIVQFIYELKRIRDEKVTETELSRMKNYITGSFARSLESPQTVANFALNTERYNMPKDYYPNYLKKVAAVSIEDIHSMAEKYVKPDNAYILVVGKASELADKLKQFGEVKYYDIYGNNYVPTSASDLPANLTPETVIKSYINAIGGESKIKSVKSLSSNSAVSVMGQQLALAEFKAVPLKSKTELTMGGMTAQKWVSDGSNASMLQMGQALPLPDNLKQESIIDNSLFPEAYFDKHQIKLSLSGIEKVDGKDAYAIEMTYPTGGKATIYFDKETALKVKFSKVMDTPQGSFNNTWSYKNYKDVEGLKLPFSLTQNVGPQIINVEVEEIKVNTELPPDTFKIE</sequence>
<feature type="domain" description="Peptidase M16 C-terminal" evidence="2">
    <location>
        <begin position="226"/>
        <end position="403"/>
    </location>
</feature>
<dbReference type="Pfam" id="PF00675">
    <property type="entry name" value="Peptidase_M16"/>
    <property type="match status" value="1"/>
</dbReference>
<dbReference type="RefSeq" id="WP_346760630.1">
    <property type="nucleotide sequence ID" value="NZ_JAUJEB010000006.1"/>
</dbReference>
<dbReference type="Proteomes" id="UP001172083">
    <property type="component" value="Unassembled WGS sequence"/>
</dbReference>
<dbReference type="PANTHER" id="PTHR11851:SF224">
    <property type="entry name" value="PROCESSING PROTEASE"/>
    <property type="match status" value="1"/>
</dbReference>
<organism evidence="3 4">
    <name type="scientific">Agaribacillus aureus</name>
    <dbReference type="NCBI Taxonomy" id="3051825"/>
    <lineage>
        <taxon>Bacteria</taxon>
        <taxon>Pseudomonadati</taxon>
        <taxon>Bacteroidota</taxon>
        <taxon>Cytophagia</taxon>
        <taxon>Cytophagales</taxon>
        <taxon>Splendidivirgaceae</taxon>
        <taxon>Agaribacillus</taxon>
    </lineage>
</organism>
<dbReference type="PROSITE" id="PS51257">
    <property type="entry name" value="PROKAR_LIPOPROTEIN"/>
    <property type="match status" value="1"/>
</dbReference>
<evidence type="ECO:0000313" key="4">
    <source>
        <dbReference type="Proteomes" id="UP001172083"/>
    </source>
</evidence>
<proteinExistence type="predicted"/>
<dbReference type="Gene3D" id="2.50.20.10">
    <property type="entry name" value="Lipoprotein localisation LolA/LolB/LppX"/>
    <property type="match status" value="1"/>
</dbReference>
<dbReference type="InterPro" id="IPR050361">
    <property type="entry name" value="MPP/UQCRC_Complex"/>
</dbReference>
<dbReference type="InterPro" id="IPR011249">
    <property type="entry name" value="Metalloenz_LuxS/M16"/>
</dbReference>
<dbReference type="InterPro" id="IPR011765">
    <property type="entry name" value="Pept_M16_N"/>
</dbReference>
<dbReference type="Pfam" id="PF05193">
    <property type="entry name" value="Peptidase_M16_C"/>
    <property type="match status" value="1"/>
</dbReference>
<gene>
    <name evidence="3" type="ORF">QQ020_24655</name>
</gene>
<evidence type="ECO:0000259" key="1">
    <source>
        <dbReference type="Pfam" id="PF00675"/>
    </source>
</evidence>
<dbReference type="EMBL" id="JAUJEB010000006">
    <property type="protein sequence ID" value="MDN5215293.1"/>
    <property type="molecule type" value="Genomic_DNA"/>
</dbReference>
<dbReference type="Gene3D" id="3.30.830.10">
    <property type="entry name" value="Metalloenzyme, LuxS/M16 peptidase-like"/>
    <property type="match status" value="2"/>
</dbReference>
<evidence type="ECO:0000313" key="3">
    <source>
        <dbReference type="EMBL" id="MDN5215293.1"/>
    </source>
</evidence>
<comment type="caution">
    <text evidence="3">The sequence shown here is derived from an EMBL/GenBank/DDBJ whole genome shotgun (WGS) entry which is preliminary data.</text>
</comment>
<evidence type="ECO:0000259" key="2">
    <source>
        <dbReference type="Pfam" id="PF05193"/>
    </source>
</evidence>
<reference evidence="3" key="1">
    <citation type="submission" date="2023-06" db="EMBL/GenBank/DDBJ databases">
        <title>Genomic of Agaribacillus aureum.</title>
        <authorList>
            <person name="Wang G."/>
        </authorList>
    </citation>
    <scope>NUCLEOTIDE SEQUENCE</scope>
    <source>
        <strain evidence="3">BMA12</strain>
    </source>
</reference>
<dbReference type="SUPFAM" id="SSF63411">
    <property type="entry name" value="LuxS/MPP-like metallohydrolase"/>
    <property type="match status" value="2"/>
</dbReference>
<protein>
    <submittedName>
        <fullName evidence="3">Insulinase family protein</fullName>
    </submittedName>
</protein>
<feature type="domain" description="Peptidase M16 N-terminal" evidence="1">
    <location>
        <begin position="117"/>
        <end position="210"/>
    </location>
</feature>
<keyword evidence="4" id="KW-1185">Reference proteome</keyword>
<dbReference type="PANTHER" id="PTHR11851">
    <property type="entry name" value="METALLOPROTEASE"/>
    <property type="match status" value="1"/>
</dbReference>
<name>A0ABT8LBY2_9BACT</name>